<reference evidence="1 2" key="1">
    <citation type="submission" date="2018-06" db="EMBL/GenBank/DDBJ databases">
        <authorList>
            <consortium name="Pathogen Informatics"/>
            <person name="Doyle S."/>
        </authorList>
    </citation>
    <scope>NUCLEOTIDE SEQUENCE [LARGE SCALE GENOMIC DNA]</scope>
    <source>
        <strain evidence="1 2">NCTC13102</strain>
    </source>
</reference>
<dbReference type="SUPFAM" id="SSF64376">
    <property type="entry name" value="YlxR-like"/>
    <property type="match status" value="1"/>
</dbReference>
<dbReference type="InterPro" id="IPR035931">
    <property type="entry name" value="YlxR-like_sf"/>
</dbReference>
<evidence type="ECO:0000313" key="2">
    <source>
        <dbReference type="Proteomes" id="UP000250166"/>
    </source>
</evidence>
<dbReference type="Proteomes" id="UP000250166">
    <property type="component" value="Unassembled WGS sequence"/>
</dbReference>
<name>A0A2X3AZP3_9HELI</name>
<dbReference type="AlphaFoldDB" id="A0A2X3AZP3"/>
<evidence type="ECO:0000313" key="1">
    <source>
        <dbReference type="EMBL" id="SQB98398.1"/>
    </source>
</evidence>
<proteinExistence type="predicted"/>
<protein>
    <submittedName>
        <fullName evidence="1">Nucleic acid binding transriptional terminator</fullName>
    </submittedName>
</protein>
<dbReference type="Gene3D" id="3.30.1230.10">
    <property type="entry name" value="YlxR-like"/>
    <property type="match status" value="1"/>
</dbReference>
<accession>A0A2X3AZP3</accession>
<sequence length="85" mass="10195">MYFSSKSIRMCIGCRQKLLQQELLRLRHSDGKISAFEGSGRSFYFCKECLQDERILYRSLSRFRGLEKRQQSIKEIQEIAKIWIK</sequence>
<dbReference type="EMBL" id="UAWL01000006">
    <property type="protein sequence ID" value="SQB98398.1"/>
    <property type="molecule type" value="Genomic_DNA"/>
</dbReference>
<organism evidence="1 2">
    <name type="scientific">Helicobacter fennelliae</name>
    <dbReference type="NCBI Taxonomy" id="215"/>
    <lineage>
        <taxon>Bacteria</taxon>
        <taxon>Pseudomonadati</taxon>
        <taxon>Campylobacterota</taxon>
        <taxon>Epsilonproteobacteria</taxon>
        <taxon>Campylobacterales</taxon>
        <taxon>Helicobacteraceae</taxon>
        <taxon>Helicobacter</taxon>
    </lineage>
</organism>
<gene>
    <name evidence="1" type="ORF">NCTC13102_00855</name>
</gene>